<dbReference type="EMBL" id="VFNV01000001">
    <property type="protein sequence ID" value="TQK76314.1"/>
    <property type="molecule type" value="Genomic_DNA"/>
</dbReference>
<accession>A0A542SNU9</accession>
<feature type="compositionally biased region" description="Low complexity" evidence="1">
    <location>
        <begin position="1347"/>
        <end position="1363"/>
    </location>
</feature>
<evidence type="ECO:0000313" key="3">
    <source>
        <dbReference type="EMBL" id="TQK76314.1"/>
    </source>
</evidence>
<evidence type="ECO:0000313" key="4">
    <source>
        <dbReference type="Proteomes" id="UP000316181"/>
    </source>
</evidence>
<dbReference type="OrthoDB" id="9757917at2"/>
<feature type="compositionally biased region" description="Polar residues" evidence="1">
    <location>
        <begin position="1"/>
        <end position="12"/>
    </location>
</feature>
<reference evidence="3 4" key="1">
    <citation type="submission" date="2019-06" db="EMBL/GenBank/DDBJ databases">
        <title>Sequencing the genomes of 1000 actinobacteria strains.</title>
        <authorList>
            <person name="Klenk H.-P."/>
        </authorList>
    </citation>
    <scope>NUCLEOTIDE SEQUENCE [LARGE SCALE GENOMIC DNA]</scope>
    <source>
        <strain evidence="3 4">DSM 10596</strain>
    </source>
</reference>
<sequence length="1447" mass="157257">MDQASGSMTEGSSARREAPAQPRIVPEKVAAPELVRPRSASELVRIAVDRWREALVQMSGGSPLRDIDLLDDAKLDLAGVHPSGVAQLFTGRPTRLSNIFRDTATLPSARRHLRLVLERAKEQSEKFGIAPMYLVIGVAHWTERHPAKADFEDLSALMRVTDTAGAADAGDDRESQPVAVRAPVLLRPISIKPRGKDQADFELTLEPTIEINPVVARALRARGALLDPQSLAQATFDSEGFDPGAALDRIDALGRAVFEDFTLSERRLIGTFTQPGQALVDDLDELVGLEHHELIAALAGHAPSLASLAVELPAFDGRDVDPNLERGVGDLDPSGRRVLEALATGGHIFVDAPLGTDTTGLVAAVVAEASAIGRSVMYVPGHRRAAASLKVRLHELDLEELVLDVPPDQNWRARVSQRLLGAMTHDADPVDVQRVSKVRRELTTVRTELTRTMESLHAPRPEWGVSAYEALQALVGLSSATDGPRTRVRLDALAARSLSTADRQELARRIIQLGADGGLSADATASPWSSAHFAGQNDADRALVRVERLLDDLLVAVGDDIATITEELQVAAPMTLGQWREQVTVLMDLRALMNDFVPAAFERSAQELIAATATKAWRSEQGISMSWSQRRRLLKHANDLVRPGTHVADLHAELINVEEQRQRWHRAFPDGGWPRVPNGIARANEHLQLASEDVAVLDELLGRRGADSFFELELSQMASSLAELRIPVDTLHKIQEHAEVLEMLDRSGVKALVEDVARRGVALDLIADELELAWWTTAFNDILANDPYLSQIDGARIETLAARFRALDAEHLRLLVPPIKAAAAGHIHDVLGEHAELSDELFAELVDERLASMRDALERYGDVVRRLRPVLIATPTLVPQLTPPHRTVDLVIIDAAQHLSVETTLSAVARGRQVMVVGDRRSASGTAVGALGEVLTSVSLSGDWVPRDPNLTQFLIDHGYGDVLRPIPLPQAEKLVSLCVVDGRGMHNEETGLVESTKAEIEKVIELAIDQAVSRPDESLLIVTSTPLHAARIRAELLAQVRRHPALLMFFDPRRAEPVVITDLVGASGVTRDAVIFAVGFGRTPHGRVLHRFGPMSERGGEALLLSMLGDVRHRLSIVSSFGAHDLDPSRLKAPGAKLLGDLLEFAHDYVSSDQEVVVADQAEQPNQLVIDLAARLWNSGLLVETGYGLPGGDKIPLAVAHPDFPGEFLVAVLTDDDAYVAEPSVRVRDRQRAARLERLGWTVMQVWSVSLFLDPERQANRIRQAVLSIAQRRHESDAPVTGALPTLLDQRSAQWVEDIIAADGQAEQALATTETGALPIVAASIEDEARPTAARELPDYARSLDEGAGSAQAGASEPESGAQVSAVSTTASGILAPNIRRGLPVSAYTDDELDDLVRWLGLDGAVRTLEQWLTELRRELGITKRSVRVDASLTAAVRRVVTDLPQ</sequence>
<evidence type="ECO:0000259" key="2">
    <source>
        <dbReference type="Pfam" id="PF18741"/>
    </source>
</evidence>
<organism evidence="3 4">
    <name type="scientific">Rarobacter incanus</name>
    <dbReference type="NCBI Taxonomy" id="153494"/>
    <lineage>
        <taxon>Bacteria</taxon>
        <taxon>Bacillati</taxon>
        <taxon>Actinomycetota</taxon>
        <taxon>Actinomycetes</taxon>
        <taxon>Micrococcales</taxon>
        <taxon>Rarobacteraceae</taxon>
        <taxon>Rarobacter</taxon>
    </lineage>
</organism>
<keyword evidence="4" id="KW-1185">Reference proteome</keyword>
<dbReference type="RefSeq" id="WP_142111610.1">
    <property type="nucleotide sequence ID" value="NZ_BAAATB010000002.1"/>
</dbReference>
<evidence type="ECO:0000256" key="1">
    <source>
        <dbReference type="SAM" id="MobiDB-lite"/>
    </source>
</evidence>
<dbReference type="Proteomes" id="UP000316181">
    <property type="component" value="Unassembled WGS sequence"/>
</dbReference>
<dbReference type="Pfam" id="PF18741">
    <property type="entry name" value="MTES_1575"/>
    <property type="match status" value="1"/>
</dbReference>
<gene>
    <name evidence="3" type="ORF">FB389_0980</name>
</gene>
<feature type="region of interest" description="Disordered" evidence="1">
    <location>
        <begin position="1346"/>
        <end position="1366"/>
    </location>
</feature>
<protein>
    <recommendedName>
        <fullName evidence="2">Restriction endonuclease type II-like domain-containing protein</fullName>
    </recommendedName>
</protein>
<proteinExistence type="predicted"/>
<feature type="region of interest" description="Disordered" evidence="1">
    <location>
        <begin position="1"/>
        <end position="29"/>
    </location>
</feature>
<dbReference type="InterPro" id="IPR049468">
    <property type="entry name" value="Restrct_endonuc-II-like_dom"/>
</dbReference>
<comment type="caution">
    <text evidence="3">The sequence shown here is derived from an EMBL/GenBank/DDBJ whole genome shotgun (WGS) entry which is preliminary data.</text>
</comment>
<name>A0A542SNU9_9MICO</name>
<feature type="domain" description="Restriction endonuclease type II-like" evidence="2">
    <location>
        <begin position="1173"/>
        <end position="1266"/>
    </location>
</feature>